<feature type="compositionally biased region" description="Polar residues" evidence="1">
    <location>
        <begin position="277"/>
        <end position="296"/>
    </location>
</feature>
<evidence type="ECO:0000313" key="2">
    <source>
        <dbReference type="EMBL" id="OSG84692.1"/>
    </source>
</evidence>
<dbReference type="Proteomes" id="UP000193377">
    <property type="component" value="Unassembled WGS sequence"/>
</dbReference>
<proteinExistence type="predicted"/>
<comment type="caution">
    <text evidence="2">The sequence shown here is derived from an EMBL/GenBank/DDBJ whole genome shotgun (WGS) entry which is preliminary data.</text>
</comment>
<sequence>MSNDSGKDKLLEVVYSPKLMSIVSIFPVDNPDVEFFERRNGAVTVNIAPLRREWAYGKIPRLILLYSRSLIMERSEKVDFDKKTIVFDESFRSFCKHAGLTYYGGLAKDVDEMLNRMLNTTIQLRGWFDAKEEQILAVGNYRIFDYGEFHFHDGDSSEKTYIRFSDLLWQILTENCVPLSREIAAQLGRSPRALDIYQWLAYRTYALKKPVVVSWENLRSQFDSADTPMYSFRRRFCRSLEKVSDAWPELVISVGEKGLTVYPTGSSLTSGRRKQNTPKQRVVSSARKSVTTENPF</sequence>
<dbReference type="Pfam" id="PF04796">
    <property type="entry name" value="RepA_C"/>
    <property type="match status" value="1"/>
</dbReference>
<dbReference type="EMBL" id="LNKD01000008">
    <property type="protein sequence ID" value="OSG84692.1"/>
    <property type="molecule type" value="Genomic_DNA"/>
</dbReference>
<name>A0A1X2YRA3_BIFAD</name>
<dbReference type="InterPro" id="IPR006881">
    <property type="entry name" value="RepA_C"/>
</dbReference>
<gene>
    <name evidence="2" type="ORF">B0487_2179</name>
</gene>
<organism evidence="2 3">
    <name type="scientific">Bifidobacterium adolescentis</name>
    <dbReference type="NCBI Taxonomy" id="1680"/>
    <lineage>
        <taxon>Bacteria</taxon>
        <taxon>Bacillati</taxon>
        <taxon>Actinomycetota</taxon>
        <taxon>Actinomycetes</taxon>
        <taxon>Bifidobacteriales</taxon>
        <taxon>Bifidobacteriaceae</taxon>
        <taxon>Bifidobacterium</taxon>
    </lineage>
</organism>
<accession>A0A1X2YRA3</accession>
<protein>
    <submittedName>
        <fullName evidence="2">Plasmid encoded RepA protein (Relaxase)</fullName>
    </submittedName>
</protein>
<dbReference type="RefSeq" id="WP_085393605.1">
    <property type="nucleotide sequence ID" value="NZ_LNKD01000008.1"/>
</dbReference>
<feature type="region of interest" description="Disordered" evidence="1">
    <location>
        <begin position="265"/>
        <end position="296"/>
    </location>
</feature>
<evidence type="ECO:0000256" key="1">
    <source>
        <dbReference type="SAM" id="MobiDB-lite"/>
    </source>
</evidence>
<reference evidence="2 3" key="1">
    <citation type="journal article" date="2016" name="Sci. Rep.">
        <title>Evaluation of genetic diversity among strains of the human gut commensal Bifidobacterium adolescentis.</title>
        <authorList>
            <person name="Duranti S."/>
            <person name="Milani C."/>
            <person name="Lugli G.A."/>
            <person name="Mancabelli L."/>
            <person name="Turroni F."/>
            <person name="Ferrario C."/>
            <person name="Mangifesta M."/>
            <person name="Viappiani A."/>
            <person name="Sanchez B."/>
            <person name="Margolles A."/>
            <person name="van Sinderen D."/>
            <person name="Ventura M."/>
        </authorList>
    </citation>
    <scope>NUCLEOTIDE SEQUENCE [LARGE SCALE GENOMIC DNA]</scope>
    <source>
        <strain evidence="2 3">487B</strain>
    </source>
</reference>
<dbReference type="AlphaFoldDB" id="A0A1X2YRA3"/>
<evidence type="ECO:0000313" key="3">
    <source>
        <dbReference type="Proteomes" id="UP000193377"/>
    </source>
</evidence>